<evidence type="ECO:0000313" key="1">
    <source>
        <dbReference type="EMBL" id="KAI0052009.1"/>
    </source>
</evidence>
<proteinExistence type="predicted"/>
<sequence length="395" mass="42804">MPTPSSMLNTFAVTVDASAGRPADDARPTRRASLDVSSAVHQDHSRYRGRAGPGARGAADESTVFQDDNPVFHFPRAAPHHRRQSLMPMLDTSVSPYSSAISPSPSSASLSSPASANSTASEADDAWNLVPYHVSWGHEYEEYRAGTLPGPHGECIFLRSPTPLKNQRASEACKKCRERKAKCSGTRPSCARCSQRGHQCEYASEVIVEGGDAVKPPRVHHDGALTSASAPPRAIKRYFPNRNVFVKDEDPDAMVGMQYLEQPRTPSAYWEGSTPSDDFSMEEPWQFSELAAGDSDTFGQMHPCDGTDRAAVHSFIHSPSILAPQPVRHTSVPDLTGPATADSPSSYPLSPYVPIQPPVLPVFQNLSDTSSYAHVSPSPDFKVEPDYGLPLSYLS</sequence>
<accession>A0ACB8S697</accession>
<dbReference type="EMBL" id="MU275848">
    <property type="protein sequence ID" value="KAI0052009.1"/>
    <property type="molecule type" value="Genomic_DNA"/>
</dbReference>
<evidence type="ECO:0000313" key="2">
    <source>
        <dbReference type="Proteomes" id="UP000814033"/>
    </source>
</evidence>
<comment type="caution">
    <text evidence="1">The sequence shown here is derived from an EMBL/GenBank/DDBJ whole genome shotgun (WGS) entry which is preliminary data.</text>
</comment>
<organism evidence="1 2">
    <name type="scientific">Auriscalpium vulgare</name>
    <dbReference type="NCBI Taxonomy" id="40419"/>
    <lineage>
        <taxon>Eukaryota</taxon>
        <taxon>Fungi</taxon>
        <taxon>Dikarya</taxon>
        <taxon>Basidiomycota</taxon>
        <taxon>Agaricomycotina</taxon>
        <taxon>Agaricomycetes</taxon>
        <taxon>Russulales</taxon>
        <taxon>Auriscalpiaceae</taxon>
        <taxon>Auriscalpium</taxon>
    </lineage>
</organism>
<protein>
    <submittedName>
        <fullName evidence="1">Uncharacterized protein</fullName>
    </submittedName>
</protein>
<dbReference type="Proteomes" id="UP000814033">
    <property type="component" value="Unassembled WGS sequence"/>
</dbReference>
<reference evidence="1" key="1">
    <citation type="submission" date="2021-02" db="EMBL/GenBank/DDBJ databases">
        <authorList>
            <consortium name="DOE Joint Genome Institute"/>
            <person name="Ahrendt S."/>
            <person name="Looney B.P."/>
            <person name="Miyauchi S."/>
            <person name="Morin E."/>
            <person name="Drula E."/>
            <person name="Courty P.E."/>
            <person name="Chicoki N."/>
            <person name="Fauchery L."/>
            <person name="Kohler A."/>
            <person name="Kuo A."/>
            <person name="Labutti K."/>
            <person name="Pangilinan J."/>
            <person name="Lipzen A."/>
            <person name="Riley R."/>
            <person name="Andreopoulos W."/>
            <person name="He G."/>
            <person name="Johnson J."/>
            <person name="Barry K.W."/>
            <person name="Grigoriev I.V."/>
            <person name="Nagy L."/>
            <person name="Hibbett D."/>
            <person name="Henrissat B."/>
            <person name="Matheny P.B."/>
            <person name="Labbe J."/>
            <person name="Martin F."/>
        </authorList>
    </citation>
    <scope>NUCLEOTIDE SEQUENCE</scope>
    <source>
        <strain evidence="1">FP105234-sp</strain>
    </source>
</reference>
<gene>
    <name evidence="1" type="ORF">FA95DRAFT_109350</name>
</gene>
<name>A0ACB8S697_9AGAM</name>
<reference evidence="1" key="2">
    <citation type="journal article" date="2022" name="New Phytol.">
        <title>Evolutionary transition to the ectomycorrhizal habit in the genomes of a hyperdiverse lineage of mushroom-forming fungi.</title>
        <authorList>
            <person name="Looney B."/>
            <person name="Miyauchi S."/>
            <person name="Morin E."/>
            <person name="Drula E."/>
            <person name="Courty P.E."/>
            <person name="Kohler A."/>
            <person name="Kuo A."/>
            <person name="LaButti K."/>
            <person name="Pangilinan J."/>
            <person name="Lipzen A."/>
            <person name="Riley R."/>
            <person name="Andreopoulos W."/>
            <person name="He G."/>
            <person name="Johnson J."/>
            <person name="Nolan M."/>
            <person name="Tritt A."/>
            <person name="Barry K.W."/>
            <person name="Grigoriev I.V."/>
            <person name="Nagy L.G."/>
            <person name="Hibbett D."/>
            <person name="Henrissat B."/>
            <person name="Matheny P.B."/>
            <person name="Labbe J."/>
            <person name="Martin F.M."/>
        </authorList>
    </citation>
    <scope>NUCLEOTIDE SEQUENCE</scope>
    <source>
        <strain evidence="1">FP105234-sp</strain>
    </source>
</reference>
<keyword evidence="2" id="KW-1185">Reference proteome</keyword>